<organism evidence="1">
    <name type="scientific">Rhizophora mucronata</name>
    <name type="common">Asiatic mangrove</name>
    <dbReference type="NCBI Taxonomy" id="61149"/>
    <lineage>
        <taxon>Eukaryota</taxon>
        <taxon>Viridiplantae</taxon>
        <taxon>Streptophyta</taxon>
        <taxon>Embryophyta</taxon>
        <taxon>Tracheophyta</taxon>
        <taxon>Spermatophyta</taxon>
        <taxon>Magnoliopsida</taxon>
        <taxon>eudicotyledons</taxon>
        <taxon>Gunneridae</taxon>
        <taxon>Pentapetalae</taxon>
        <taxon>rosids</taxon>
        <taxon>fabids</taxon>
        <taxon>Malpighiales</taxon>
        <taxon>Rhizophoraceae</taxon>
        <taxon>Rhizophora</taxon>
    </lineage>
</organism>
<name>A0A2P2R4D3_RHIMU</name>
<accession>A0A2P2R4D3</accession>
<proteinExistence type="predicted"/>
<protein>
    <submittedName>
        <fullName evidence="1">Uncharacterized protein</fullName>
    </submittedName>
</protein>
<evidence type="ECO:0000313" key="1">
    <source>
        <dbReference type="EMBL" id="MBX74152.1"/>
    </source>
</evidence>
<reference evidence="1" key="1">
    <citation type="submission" date="2018-02" db="EMBL/GenBank/DDBJ databases">
        <title>Rhizophora mucronata_Transcriptome.</title>
        <authorList>
            <person name="Meera S.P."/>
            <person name="Sreeshan A."/>
            <person name="Augustine A."/>
        </authorList>
    </citation>
    <scope>NUCLEOTIDE SEQUENCE</scope>
    <source>
        <tissue evidence="1">Leaf</tissue>
    </source>
</reference>
<dbReference type="EMBL" id="GGEC01093668">
    <property type="protein sequence ID" value="MBX74152.1"/>
    <property type="molecule type" value="Transcribed_RNA"/>
</dbReference>
<sequence length="32" mass="3577">MDSAVSEPVVHMAVRHGQVRLRLSDSWLSIAE</sequence>
<dbReference type="AlphaFoldDB" id="A0A2P2R4D3"/>